<dbReference type="InterPro" id="IPR014030">
    <property type="entry name" value="Ketoacyl_synth_N"/>
</dbReference>
<feature type="region of interest" description="N-terminal hotdog fold" evidence="64">
    <location>
        <begin position="868"/>
        <end position="992"/>
    </location>
</feature>
<comment type="catalytic activity">
    <reaction evidence="53">
        <text>hexadecanoyl-[ACP] + H2O = hexadecanoate + holo-[ACP] + H(+)</text>
        <dbReference type="Rhea" id="RHEA:41932"/>
        <dbReference type="Rhea" id="RHEA-COMP:9652"/>
        <dbReference type="Rhea" id="RHEA-COMP:9685"/>
        <dbReference type="ChEBI" id="CHEBI:7896"/>
        <dbReference type="ChEBI" id="CHEBI:15377"/>
        <dbReference type="ChEBI" id="CHEBI:15378"/>
        <dbReference type="ChEBI" id="CHEBI:64479"/>
        <dbReference type="ChEBI" id="CHEBI:78483"/>
        <dbReference type="EC" id="3.1.2.14"/>
    </reaction>
    <physiologicalReaction direction="left-to-right" evidence="53">
        <dbReference type="Rhea" id="RHEA:41933"/>
    </physiologicalReaction>
</comment>
<evidence type="ECO:0000256" key="20">
    <source>
        <dbReference type="ARBA" id="ARBA00023098"/>
    </source>
</evidence>
<dbReference type="InterPro" id="IPR020807">
    <property type="entry name" value="PKS_DH"/>
</dbReference>
<evidence type="ECO:0000256" key="48">
    <source>
        <dbReference type="ARBA" id="ARBA00048420"/>
    </source>
</evidence>
<evidence type="ECO:0000256" key="63">
    <source>
        <dbReference type="ARBA" id="ARBA00049533"/>
    </source>
</evidence>
<dbReference type="UniPathway" id="UPA00094"/>
<evidence type="ECO:0000256" key="25">
    <source>
        <dbReference type="ARBA" id="ARBA00023373"/>
    </source>
</evidence>
<evidence type="ECO:0000256" key="9">
    <source>
        <dbReference type="ARBA" id="ARBA00022516"/>
    </source>
</evidence>
<dbReference type="InterPro" id="IPR050091">
    <property type="entry name" value="PKS_NRPS_Biosynth_Enz"/>
</dbReference>
<comment type="catalytic activity">
    <reaction evidence="23">
        <text>(3R)-hydroxyoctanoyl-[ACP] = (2E)-octenoyl-[ACP] + H2O</text>
        <dbReference type="Rhea" id="RHEA:41844"/>
        <dbReference type="Rhea" id="RHEA-COMP:9634"/>
        <dbReference type="Rhea" id="RHEA-COMP:9635"/>
        <dbReference type="ChEBI" id="CHEBI:15377"/>
        <dbReference type="ChEBI" id="CHEBI:78461"/>
        <dbReference type="ChEBI" id="CHEBI:78462"/>
    </reaction>
    <physiologicalReaction direction="left-to-right" evidence="23">
        <dbReference type="Rhea" id="RHEA:41845"/>
    </physiologicalReaction>
</comment>
<evidence type="ECO:0000256" key="2">
    <source>
        <dbReference type="ARBA" id="ARBA00012004"/>
    </source>
</evidence>
<dbReference type="PROSITE" id="PS52019">
    <property type="entry name" value="PKS_MFAS_DH"/>
    <property type="match status" value="1"/>
</dbReference>
<evidence type="ECO:0000256" key="38">
    <source>
        <dbReference type="ARBA" id="ARBA00047451"/>
    </source>
</evidence>
<dbReference type="SMART" id="SM00829">
    <property type="entry name" value="PKS_ER"/>
    <property type="match status" value="1"/>
</dbReference>
<evidence type="ECO:0000256" key="44">
    <source>
        <dbReference type="ARBA" id="ARBA00047961"/>
    </source>
</evidence>
<evidence type="ECO:0000259" key="65">
    <source>
        <dbReference type="PROSITE" id="PS50075"/>
    </source>
</evidence>
<comment type="catalytic activity">
    <reaction evidence="60">
        <text>3-oxooctanoyl-[ACP] + NADPH + H(+) = (3R)-hydroxyoctanoyl-[ACP] + NADP(+)</text>
        <dbReference type="Rhea" id="RHEA:41840"/>
        <dbReference type="Rhea" id="RHEA-COMP:9633"/>
        <dbReference type="Rhea" id="RHEA-COMP:9634"/>
        <dbReference type="ChEBI" id="CHEBI:15378"/>
        <dbReference type="ChEBI" id="CHEBI:57783"/>
        <dbReference type="ChEBI" id="CHEBI:58349"/>
        <dbReference type="ChEBI" id="CHEBI:78460"/>
        <dbReference type="ChEBI" id="CHEBI:78461"/>
    </reaction>
    <physiologicalReaction direction="left-to-right" evidence="60">
        <dbReference type="Rhea" id="RHEA:41841"/>
    </physiologicalReaction>
</comment>
<dbReference type="InterPro" id="IPR057326">
    <property type="entry name" value="KR_dom"/>
</dbReference>
<dbReference type="Gene3D" id="3.40.366.10">
    <property type="entry name" value="Malonyl-Coenzyme A Acyl Carrier Protein, domain 2"/>
    <property type="match status" value="1"/>
</dbReference>
<evidence type="ECO:0000256" key="34">
    <source>
        <dbReference type="ARBA" id="ARBA00047300"/>
    </source>
</evidence>
<dbReference type="FunFam" id="1.10.1200.10:FF:000013">
    <property type="entry name" value="Fatty acid synthase"/>
    <property type="match status" value="1"/>
</dbReference>
<evidence type="ECO:0000256" key="46">
    <source>
        <dbReference type="ARBA" id="ARBA00048281"/>
    </source>
</evidence>
<dbReference type="Pfam" id="PF08659">
    <property type="entry name" value="KR"/>
    <property type="match status" value="1"/>
</dbReference>
<comment type="catalytic activity">
    <reaction evidence="33">
        <text>acetyl-CoA + n malonyl-CoA + 2n NADPH + 2n H(+) = a long-chain fatty acid + (n+1) CoA + n CO2 + 2n NADP(+).</text>
        <dbReference type="EC" id="2.3.1.85"/>
    </reaction>
</comment>
<dbReference type="Gene3D" id="3.90.180.10">
    <property type="entry name" value="Medium-chain alcohol dehydrogenases, catalytic domain"/>
    <property type="match status" value="1"/>
</dbReference>
<evidence type="ECO:0000256" key="29">
    <source>
        <dbReference type="ARBA" id="ARBA00023399"/>
    </source>
</evidence>
<evidence type="ECO:0000256" key="8">
    <source>
        <dbReference type="ARBA" id="ARBA00022450"/>
    </source>
</evidence>
<dbReference type="InterPro" id="IPR036736">
    <property type="entry name" value="ACP-like_sf"/>
</dbReference>
<evidence type="ECO:0000256" key="24">
    <source>
        <dbReference type="ARBA" id="ARBA00023351"/>
    </source>
</evidence>
<dbReference type="CDD" id="cd00833">
    <property type="entry name" value="PKS"/>
    <property type="match status" value="1"/>
</dbReference>
<dbReference type="SUPFAM" id="SSF50129">
    <property type="entry name" value="GroES-like"/>
    <property type="match status" value="1"/>
</dbReference>
<dbReference type="InterPro" id="IPR029058">
    <property type="entry name" value="AB_hydrolase_fold"/>
</dbReference>
<dbReference type="PROSITE" id="PS50075">
    <property type="entry name" value="CARRIER"/>
    <property type="match status" value="1"/>
</dbReference>
<dbReference type="InterPro" id="IPR009081">
    <property type="entry name" value="PP-bd_ACP"/>
</dbReference>
<proteinExistence type="predicted"/>
<evidence type="ECO:0000256" key="30">
    <source>
        <dbReference type="ARBA" id="ARBA00023401"/>
    </source>
</evidence>
<evidence type="ECO:0000256" key="28">
    <source>
        <dbReference type="ARBA" id="ARBA00023398"/>
    </source>
</evidence>
<keyword evidence="13" id="KW-0378">Hydrolase</keyword>
<evidence type="ECO:0000256" key="11">
    <source>
        <dbReference type="ARBA" id="ARBA00022679"/>
    </source>
</evidence>
<dbReference type="Pfam" id="PF00550">
    <property type="entry name" value="PP-binding"/>
    <property type="match status" value="1"/>
</dbReference>
<evidence type="ECO:0000256" key="56">
    <source>
        <dbReference type="ARBA" id="ARBA00049109"/>
    </source>
</evidence>
<dbReference type="FunFam" id="3.40.50.720:FF:000209">
    <property type="entry name" value="Polyketide synthase Pks12"/>
    <property type="match status" value="1"/>
</dbReference>
<dbReference type="Gene3D" id="3.40.47.10">
    <property type="match status" value="1"/>
</dbReference>
<evidence type="ECO:0000256" key="41">
    <source>
        <dbReference type="ARBA" id="ARBA00047810"/>
    </source>
</evidence>
<evidence type="ECO:0000256" key="12">
    <source>
        <dbReference type="ARBA" id="ARBA00022799"/>
    </source>
</evidence>
<dbReference type="CDD" id="cd08954">
    <property type="entry name" value="KR_1_FAS_SDR_x"/>
    <property type="match status" value="1"/>
</dbReference>
<evidence type="ECO:0000256" key="23">
    <source>
        <dbReference type="ARBA" id="ARBA00023332"/>
    </source>
</evidence>
<feature type="active site" description="Proton acceptor; for dehydratase activity" evidence="64">
    <location>
        <position position="903"/>
    </location>
</feature>
<feature type="domain" description="Ketosynthase family 3 (KS3)" evidence="66">
    <location>
        <begin position="30"/>
        <end position="437"/>
    </location>
</feature>
<evidence type="ECO:0000256" key="52">
    <source>
        <dbReference type="ARBA" id="ARBA00048691"/>
    </source>
</evidence>
<comment type="catalytic activity">
    <reaction evidence="36">
        <text>a (3R)-hydroxyacyl-[ACP] + NADP(+) = a 3-oxoacyl-[ACP] + NADPH + H(+)</text>
        <dbReference type="Rhea" id="RHEA:17397"/>
        <dbReference type="Rhea" id="RHEA-COMP:9916"/>
        <dbReference type="Rhea" id="RHEA-COMP:9945"/>
        <dbReference type="ChEBI" id="CHEBI:15378"/>
        <dbReference type="ChEBI" id="CHEBI:57783"/>
        <dbReference type="ChEBI" id="CHEBI:58349"/>
        <dbReference type="ChEBI" id="CHEBI:78776"/>
        <dbReference type="ChEBI" id="CHEBI:78827"/>
        <dbReference type="EC" id="1.1.1.100"/>
    </reaction>
    <physiologicalReaction direction="right-to-left" evidence="36">
        <dbReference type="Rhea" id="RHEA:17399"/>
    </physiologicalReaction>
</comment>
<evidence type="ECO:0000313" key="68">
    <source>
        <dbReference type="EMBL" id="JAV29881.1"/>
    </source>
</evidence>
<accession>A0A1Q3FQI5</accession>
<comment type="catalytic activity">
    <reaction evidence="37">
        <text>3-oxodecanoyl-[ACP] + NADPH + H(+) = (3R)-hydroxydecanoyl-[ACP] + NADP(+)</text>
        <dbReference type="Rhea" id="RHEA:41856"/>
        <dbReference type="Rhea" id="RHEA-COMP:9637"/>
        <dbReference type="Rhea" id="RHEA-COMP:9638"/>
        <dbReference type="ChEBI" id="CHEBI:15378"/>
        <dbReference type="ChEBI" id="CHEBI:57783"/>
        <dbReference type="ChEBI" id="CHEBI:58349"/>
        <dbReference type="ChEBI" id="CHEBI:78464"/>
        <dbReference type="ChEBI" id="CHEBI:78466"/>
    </reaction>
    <physiologicalReaction direction="left-to-right" evidence="37">
        <dbReference type="Rhea" id="RHEA:41857"/>
    </physiologicalReaction>
</comment>
<evidence type="ECO:0000256" key="35">
    <source>
        <dbReference type="ARBA" id="ARBA00047394"/>
    </source>
</evidence>
<evidence type="ECO:0000256" key="55">
    <source>
        <dbReference type="ARBA" id="ARBA00049019"/>
    </source>
</evidence>
<keyword evidence="10" id="KW-0597">Phosphoprotein</keyword>
<evidence type="ECO:0000256" key="32">
    <source>
        <dbReference type="ARBA" id="ARBA00023442"/>
    </source>
</evidence>
<dbReference type="EMBL" id="GFDL01005164">
    <property type="protein sequence ID" value="JAV29881.1"/>
    <property type="molecule type" value="Transcribed_RNA"/>
</dbReference>
<dbReference type="Gene3D" id="1.10.1200.10">
    <property type="entry name" value="ACP-like"/>
    <property type="match status" value="1"/>
</dbReference>
<dbReference type="SMART" id="SM00826">
    <property type="entry name" value="PKS_DH"/>
    <property type="match status" value="1"/>
</dbReference>
<evidence type="ECO:0000256" key="31">
    <source>
        <dbReference type="ARBA" id="ARBA00023402"/>
    </source>
</evidence>
<sequence length="2419" mass="264375">MPARFEDVTTDTRRGVPRDLGGHYDGCQIRDDICITGFSGRLPESSNIDEFKRNLMEGVDMVTDSDHRWAKNLYDLPARSGKIKDEDLQNLDAEFFKIHQKQAEGMDPQLRMLLECTYEAIIDAGINPQEIRGSRTGVYVGASGSETEQHWSSDPDLVNGYGLTGSARAMFANRLSYTFDLKGPSFALDTACSSSLFALSYAFADMKAGHCDAAIVAGVTVNLKPTMALQFRRLNMLSPDGACKAFDESGNGYVRSDGCVVTLLQRASDSRRIYASVLNVRVNTDGYKDQGVTYPNGQIQKRLIKETYEEINLNPADVVYVEAHGTGTKVGDPQEVNSITDFFCKDRKTPLLIGSVKSNMGHSEPASGVCSVAKMLIAMEEGILPGNLHFQNPNPDLYGIVDGRVKVVDRNMPWNGGIIGLNSFGFGGANAHVIMKSHPKPKPISPKDGFPKLVLASGRTNEAVEAFLDAAAINKDDEELVGLLNEIHSKNTPGHYNRGYAVIGDGQSVQEVLEMNDDKRPIWFIYSGMGSQWASMAKDMMRVEVFSNSIHRCAEALRPEGVDLIDILTKSTDATFDNILNSFISIAAVQVALTDVLNHVGINPDGMVGHSVGELGCAYADGCFTPEQTVLAAYWRGRSILDTKLIPGQMAAVGLSWEQCKEQLPNDIIAACHNSNDSVTISGPVESVNKFIAKLNADGVFAKGVKSSGIAFHSRYIADAAPKLRKSLDKIIPNPKSRSPRWISTSIPEEAWNTPLAQQSSAAYHVNNLLSSVLFAEGIRHVPENAICIEIAPHGLLQAILKRALGKDAVNLSLMRRENQNNVIFMLSNLGKLYSAGAQPQVQKLYRPISYPVGRGTRMLNSLVKWDHSTKWFLAKFGAESKSGETVIDINLEKPENAYLSGHAIDGRVLFPATGYLTLAWRTFAKMRGADMQKTPVIIENAVFHRATILPKSGSVKLGINFFDGTGAFEICEGGSLTMSGKISIPEKIENEELNLPKLDEDKSGMALNTSDVYKELRLRGYDYGGLFRGVTKADAKAITGELQWKDNWVSFMDTMLQFSLLDKFMRELYLPTRIEKVVINPARHMDIMNELKSTSRDAPVTVYRNIDVIKSGGVEIRGLKATLAPKRAGSQNPPSLEKYVFVPNCNEKNLAEGVDKARLRSITAAVQIVIENSAGALKIKAADACFQRAPENIMAAAVQEIVEGEPMLASDVAVVTNYQPDALVQHYGDCGIRVVVKDPAAGAIEQGCHLVVSYDILGRPDAQTVLTNLRASIREDGFILLEESRTAFDGAKKGKTLLDALNLTTVSYQFCENKVYILLRAVVAYEKRNSTVIQVTEKNFSWLEPLKAALAKAEETNTYVYLVCQGEEVFGGQGFINCIKNETGGKFARMVFVQDKRAEKFTLTGKLYAEQLKKDLVCNVLNTQGAWGTFRHLRLDSYSNSPTLQVEHAYVNALTKGDLASLKWIEGPLSLDRPDPRDKDNELCTVYYAPINFRDVMLSSGKLGVDALPGDLPNQDCILGLEFAGRDSKGRRIMTMVAAKSLATTCIANREMMWEIPDNWTMEQASTVPCVYSTVYYALVVRGRMKRGESILIHAGSGGVGQAAISVALHTGLTVFTTVGSKEKRDFLKRTFPQLQDKNIGNSRDCSFEQLIMRETQGRGVDLVLNSLSDEKLQASVRCLGLNGRFLEIGKFDLSNNTPLGMSVFLKNTSFHGILIDSIMDGDKESLQQTVKLVAEGIKSGAVRPLPTSVYNEQQVEQAFRFMASGKHIGKVVLKIRDEEPSKIVVPTPKLVPAIPRTYMHKEKSYILVGGLGGFGLELANWMVSRGATKIVLTSRSGVRTGYQASMIRRWTSRGVKVSIDTNDVTTLSGAKKLLQEANKLGPVGGVFNLAAVLRDGLLENATEAEFKTVCVPKVEGTKNLDQATRELCPDLDYFVCFSSVSCGRGNIGQVNYGLANSAMERICEVRQASGLPGTAIQWGAIGDTGLVLETLGDNETVIGGTLPQRMASCLQTMDFFLQQPSPVLASMVVAEKRKAETGGAGLVSSIANILGLKDTKNVSDSATLADLGMDSLMGTEIKQTLERNFDTTLSAAEIRLLTFGKLKALESGTGDVTSDPSAAAATESKQDLNGVGDGTQVKFGTELMPTKCLTRLDSKAPANSKDTPVFMIHAIEGVITSLIPLAQTLPMPVYGLQCVAEAPLESLETLAAYYIKQIRTVQPKGPYTILGYSFGASIAYEIVVQLEKAKDTCRLVLIDGSPGYVSWYTEAQKQRNANGGGVQAEDEAFALAYFAMVCGKLDYGKTAQELIKPKSWEARLQKCAELVRVKLPQYSQQLLETTAKSFVQKIVANHWYKPSSKINAPVNLVKPTENYAKLQGDYGLSELCTKEVKVTTVKGDHRSILTGDSMQKISKLLLELK</sequence>
<comment type="catalytic activity">
    <reaction evidence="62">
        <text>(2E)-decenoyl-[ACP] + NADPH + H(+) = decanoyl-[ACP] + NADP(+)</text>
        <dbReference type="Rhea" id="RHEA:41864"/>
        <dbReference type="Rhea" id="RHEA-COMP:9639"/>
        <dbReference type="Rhea" id="RHEA-COMP:9640"/>
        <dbReference type="ChEBI" id="CHEBI:15378"/>
        <dbReference type="ChEBI" id="CHEBI:57783"/>
        <dbReference type="ChEBI" id="CHEBI:58349"/>
        <dbReference type="ChEBI" id="CHEBI:78467"/>
        <dbReference type="ChEBI" id="CHEBI:78468"/>
    </reaction>
    <physiologicalReaction direction="left-to-right" evidence="62">
        <dbReference type="Rhea" id="RHEA:41865"/>
    </physiologicalReaction>
</comment>
<keyword evidence="9" id="KW-0444">Lipid biosynthesis</keyword>
<dbReference type="GO" id="GO:0004316">
    <property type="term" value="F:3-oxoacyl-[acyl-carrier-protein] reductase (NADPH) activity"/>
    <property type="evidence" value="ECO:0007669"/>
    <property type="project" value="UniProtKB-EC"/>
</dbReference>
<dbReference type="GO" id="GO:0031177">
    <property type="term" value="F:phosphopantetheine binding"/>
    <property type="evidence" value="ECO:0007669"/>
    <property type="project" value="InterPro"/>
</dbReference>
<dbReference type="InterPro" id="IPR020806">
    <property type="entry name" value="PKS_PP-bd"/>
</dbReference>
<dbReference type="PANTHER" id="PTHR43775">
    <property type="entry name" value="FATTY ACID SYNTHASE"/>
    <property type="match status" value="1"/>
</dbReference>
<dbReference type="Gene3D" id="3.40.50.1820">
    <property type="entry name" value="alpha/beta hydrolase"/>
    <property type="match status" value="1"/>
</dbReference>
<dbReference type="InterPro" id="IPR001031">
    <property type="entry name" value="Thioesterase"/>
</dbReference>
<dbReference type="GO" id="GO:0019171">
    <property type="term" value="F:(3R)-hydroxyacyl-[acyl-carrier-protein] dehydratase activity"/>
    <property type="evidence" value="ECO:0007669"/>
    <property type="project" value="UniProtKB-EC"/>
</dbReference>
<comment type="catalytic activity">
    <reaction evidence="39">
        <text>(2E)-butenoyl-[ACP] + NADPH + H(+) = butanoyl-[ACP] + NADP(+)</text>
        <dbReference type="Rhea" id="RHEA:41812"/>
        <dbReference type="Rhea" id="RHEA-COMP:9627"/>
        <dbReference type="Rhea" id="RHEA-COMP:9628"/>
        <dbReference type="ChEBI" id="CHEBI:15378"/>
        <dbReference type="ChEBI" id="CHEBI:57783"/>
        <dbReference type="ChEBI" id="CHEBI:58349"/>
        <dbReference type="ChEBI" id="CHEBI:78453"/>
        <dbReference type="ChEBI" id="CHEBI:78454"/>
    </reaction>
    <physiologicalReaction direction="left-to-right" evidence="39">
        <dbReference type="Rhea" id="RHEA:41813"/>
    </physiologicalReaction>
</comment>
<dbReference type="Pfam" id="PF00975">
    <property type="entry name" value="Thioesterase"/>
    <property type="match status" value="1"/>
</dbReference>
<dbReference type="GO" id="GO:0016297">
    <property type="term" value="F:fatty acyl-[ACP] hydrolase activity"/>
    <property type="evidence" value="ECO:0007669"/>
    <property type="project" value="UniProtKB-EC"/>
</dbReference>
<evidence type="ECO:0000256" key="4">
    <source>
        <dbReference type="ARBA" id="ARBA00012873"/>
    </source>
</evidence>
<dbReference type="InterPro" id="IPR032821">
    <property type="entry name" value="PKS_assoc"/>
</dbReference>
<comment type="catalytic activity">
    <reaction evidence="50">
        <text>3-oxohexanoyl-[ACP] + NADPH + H(+) = (3R)-hydroxyhexanoyl-[ACP] + NADP(+)</text>
        <dbReference type="Rhea" id="RHEA:41824"/>
        <dbReference type="Rhea" id="RHEA-COMP:9629"/>
        <dbReference type="Rhea" id="RHEA-COMP:9630"/>
        <dbReference type="ChEBI" id="CHEBI:15378"/>
        <dbReference type="ChEBI" id="CHEBI:57783"/>
        <dbReference type="ChEBI" id="CHEBI:58349"/>
        <dbReference type="ChEBI" id="CHEBI:78456"/>
        <dbReference type="ChEBI" id="CHEBI:78457"/>
    </reaction>
    <physiologicalReaction direction="left-to-right" evidence="50">
        <dbReference type="Rhea" id="RHEA:41825"/>
    </physiologicalReaction>
</comment>
<dbReference type="SMART" id="SM00823">
    <property type="entry name" value="PKS_PP"/>
    <property type="match status" value="1"/>
</dbReference>
<comment type="catalytic activity">
    <reaction evidence="54">
        <text>3-oxotetradecanoyl-[ACP] + NADPH + H(+) = (3R)-hydroxytetradecanoyl-[ACP] + NADP(+)</text>
        <dbReference type="Rhea" id="RHEA:41888"/>
        <dbReference type="Rhea" id="RHEA-COMP:9645"/>
        <dbReference type="Rhea" id="RHEA-COMP:9646"/>
        <dbReference type="ChEBI" id="CHEBI:15378"/>
        <dbReference type="ChEBI" id="CHEBI:57783"/>
        <dbReference type="ChEBI" id="CHEBI:58349"/>
        <dbReference type="ChEBI" id="CHEBI:78473"/>
        <dbReference type="ChEBI" id="CHEBI:78474"/>
    </reaction>
    <physiologicalReaction direction="left-to-right" evidence="54">
        <dbReference type="Rhea" id="RHEA:41889"/>
    </physiologicalReaction>
</comment>
<dbReference type="Pfam" id="PF21089">
    <property type="entry name" value="PKS_DH_N"/>
    <property type="match status" value="1"/>
</dbReference>
<evidence type="ECO:0000256" key="33">
    <source>
        <dbReference type="ARBA" id="ARBA00044883"/>
    </source>
</evidence>
<feature type="domain" description="Carrier" evidence="65">
    <location>
        <begin position="2035"/>
        <end position="2115"/>
    </location>
</feature>
<keyword evidence="14" id="KW-0276">Fatty acid metabolism</keyword>
<dbReference type="GO" id="GO:0004315">
    <property type="term" value="F:3-oxoacyl-[acyl-carrier-protein] synthase activity"/>
    <property type="evidence" value="ECO:0007669"/>
    <property type="project" value="UniProtKB-EC"/>
</dbReference>
<evidence type="ECO:0000256" key="14">
    <source>
        <dbReference type="ARBA" id="ARBA00022832"/>
    </source>
</evidence>
<dbReference type="GO" id="GO:0004313">
    <property type="term" value="F:[acyl-carrier-protein] S-acetyltransferase activity"/>
    <property type="evidence" value="ECO:0007669"/>
    <property type="project" value="UniProtKB-EC"/>
</dbReference>
<dbReference type="InterPro" id="IPR014043">
    <property type="entry name" value="Acyl_transferase_dom"/>
</dbReference>
<comment type="catalytic activity">
    <reaction evidence="63">
        <text>octanoyl-[ACP] + malonyl-[ACP] + H(+) = 3-oxodecanoyl-[ACP] + holo-[ACP] + CO2</text>
        <dbReference type="Rhea" id="RHEA:41852"/>
        <dbReference type="Rhea" id="RHEA-COMP:9623"/>
        <dbReference type="Rhea" id="RHEA-COMP:9636"/>
        <dbReference type="Rhea" id="RHEA-COMP:9637"/>
        <dbReference type="Rhea" id="RHEA-COMP:9685"/>
        <dbReference type="ChEBI" id="CHEBI:15378"/>
        <dbReference type="ChEBI" id="CHEBI:16526"/>
        <dbReference type="ChEBI" id="CHEBI:64479"/>
        <dbReference type="ChEBI" id="CHEBI:78449"/>
        <dbReference type="ChEBI" id="CHEBI:78463"/>
        <dbReference type="ChEBI" id="CHEBI:78464"/>
    </reaction>
    <physiologicalReaction direction="left-to-right" evidence="63">
        <dbReference type="Rhea" id="RHEA:41853"/>
    </physiologicalReaction>
</comment>
<evidence type="ECO:0000256" key="19">
    <source>
        <dbReference type="ARBA" id="ARBA00023027"/>
    </source>
</evidence>
<dbReference type="FunFam" id="3.90.180.10:FF:000015">
    <property type="entry name" value="Fatty acid synthase"/>
    <property type="match status" value="1"/>
</dbReference>
<evidence type="ECO:0000256" key="10">
    <source>
        <dbReference type="ARBA" id="ARBA00022553"/>
    </source>
</evidence>
<evidence type="ECO:0000256" key="45">
    <source>
        <dbReference type="ARBA" id="ARBA00048051"/>
    </source>
</evidence>
<comment type="catalytic activity">
    <reaction evidence="45">
        <text>hexadecanoyl-[ACP] + malonyl-[ACP] + H(+) = 3-oxooctadecanoyl-[ACP] + holo-[ACP] + CO2</text>
        <dbReference type="Rhea" id="RHEA:41916"/>
        <dbReference type="Rhea" id="RHEA-COMP:9623"/>
        <dbReference type="Rhea" id="RHEA-COMP:9652"/>
        <dbReference type="Rhea" id="RHEA-COMP:9653"/>
        <dbReference type="Rhea" id="RHEA-COMP:9685"/>
        <dbReference type="ChEBI" id="CHEBI:15378"/>
        <dbReference type="ChEBI" id="CHEBI:16526"/>
        <dbReference type="ChEBI" id="CHEBI:64479"/>
        <dbReference type="ChEBI" id="CHEBI:78449"/>
        <dbReference type="ChEBI" id="CHEBI:78483"/>
        <dbReference type="ChEBI" id="CHEBI:78487"/>
    </reaction>
    <physiologicalReaction direction="left-to-right" evidence="45">
        <dbReference type="Rhea" id="RHEA:41917"/>
    </physiologicalReaction>
</comment>
<evidence type="ECO:0000256" key="16">
    <source>
        <dbReference type="ARBA" id="ARBA00022898"/>
    </source>
</evidence>
<evidence type="ECO:0000256" key="21">
    <source>
        <dbReference type="ARBA" id="ARBA00023160"/>
    </source>
</evidence>
<dbReference type="InterPro" id="IPR020843">
    <property type="entry name" value="ER"/>
</dbReference>
<comment type="catalytic activity">
    <reaction evidence="24">
        <text>(3R)-hydroxydodecanoyl-[ACP] = (2E)-dodecenoyl-[ACP] + H2O</text>
        <dbReference type="Rhea" id="RHEA:41876"/>
        <dbReference type="Rhea" id="RHEA-COMP:9642"/>
        <dbReference type="Rhea" id="RHEA-COMP:9643"/>
        <dbReference type="ChEBI" id="CHEBI:15377"/>
        <dbReference type="ChEBI" id="CHEBI:78470"/>
        <dbReference type="ChEBI" id="CHEBI:78472"/>
    </reaction>
    <physiologicalReaction direction="left-to-right" evidence="24">
        <dbReference type="Rhea" id="RHEA:41877"/>
    </physiologicalReaction>
</comment>
<feature type="domain" description="PKS/mFAS DH" evidence="67">
    <location>
        <begin position="868"/>
        <end position="1133"/>
    </location>
</feature>
<evidence type="ECO:0000256" key="5">
    <source>
        <dbReference type="ARBA" id="ARBA00012948"/>
    </source>
</evidence>
<name>A0A1Q3FQI5_CULTA</name>
<dbReference type="EC" id="2.3.1.85" evidence="4"/>
<evidence type="ECO:0000256" key="59">
    <source>
        <dbReference type="ARBA" id="ARBA00049414"/>
    </source>
</evidence>
<comment type="catalytic activity">
    <reaction evidence="46">
        <text>(2E)-dodecenoyl-[ACP] + NADPH + H(+) = dodecanoyl-[ACP] + NADP(+)</text>
        <dbReference type="Rhea" id="RHEA:41880"/>
        <dbReference type="Rhea" id="RHEA-COMP:9643"/>
        <dbReference type="Rhea" id="RHEA-COMP:9644"/>
        <dbReference type="ChEBI" id="CHEBI:15378"/>
        <dbReference type="ChEBI" id="CHEBI:57783"/>
        <dbReference type="ChEBI" id="CHEBI:58349"/>
        <dbReference type="ChEBI" id="CHEBI:65264"/>
        <dbReference type="ChEBI" id="CHEBI:78472"/>
    </reaction>
    <physiologicalReaction direction="left-to-right" evidence="46">
        <dbReference type="Rhea" id="RHEA:41881"/>
    </physiologicalReaction>
</comment>
<evidence type="ECO:0000256" key="64">
    <source>
        <dbReference type="PROSITE-ProRule" id="PRU01363"/>
    </source>
</evidence>
<comment type="catalytic activity">
    <reaction evidence="34">
        <text>3-oxooctadecanoyl-[ACP] + NADPH + H(+) = (3R)-hydroxyoctadecanoyl-[ACP] + NADP(+)</text>
        <dbReference type="Rhea" id="RHEA:41920"/>
        <dbReference type="Rhea" id="RHEA-COMP:9653"/>
        <dbReference type="Rhea" id="RHEA-COMP:9654"/>
        <dbReference type="ChEBI" id="CHEBI:15378"/>
        <dbReference type="ChEBI" id="CHEBI:57783"/>
        <dbReference type="ChEBI" id="CHEBI:58349"/>
        <dbReference type="ChEBI" id="CHEBI:78487"/>
        <dbReference type="ChEBI" id="CHEBI:78488"/>
    </reaction>
    <physiologicalReaction direction="left-to-right" evidence="34">
        <dbReference type="Rhea" id="RHEA:41921"/>
    </physiologicalReaction>
</comment>
<comment type="catalytic activity">
    <reaction evidence="31">
        <text>(3R)-hydroxybutanoyl-[ACP] = (2E)-butenoyl-[ACP] + H2O</text>
        <dbReference type="Rhea" id="RHEA:41808"/>
        <dbReference type="Rhea" id="RHEA-COMP:9626"/>
        <dbReference type="Rhea" id="RHEA-COMP:9627"/>
        <dbReference type="ChEBI" id="CHEBI:15377"/>
        <dbReference type="ChEBI" id="CHEBI:78451"/>
        <dbReference type="ChEBI" id="CHEBI:78453"/>
    </reaction>
    <physiologicalReaction direction="left-to-right" evidence="31">
        <dbReference type="Rhea" id="RHEA:41809"/>
    </physiologicalReaction>
</comment>
<comment type="catalytic activity">
    <reaction evidence="44">
        <text>acetyl-[ACP] + malonyl-[ACP] + H(+) = 3-oxobutanoyl-[ACP] + holo-[ACP] + CO2</text>
        <dbReference type="Rhea" id="RHEA:41800"/>
        <dbReference type="Rhea" id="RHEA-COMP:9621"/>
        <dbReference type="Rhea" id="RHEA-COMP:9623"/>
        <dbReference type="Rhea" id="RHEA-COMP:9625"/>
        <dbReference type="Rhea" id="RHEA-COMP:9685"/>
        <dbReference type="ChEBI" id="CHEBI:15378"/>
        <dbReference type="ChEBI" id="CHEBI:16526"/>
        <dbReference type="ChEBI" id="CHEBI:64479"/>
        <dbReference type="ChEBI" id="CHEBI:78446"/>
        <dbReference type="ChEBI" id="CHEBI:78449"/>
        <dbReference type="ChEBI" id="CHEBI:78450"/>
    </reaction>
    <physiologicalReaction direction="left-to-right" evidence="44">
        <dbReference type="Rhea" id="RHEA:41801"/>
    </physiologicalReaction>
</comment>
<dbReference type="Gene3D" id="3.10.129.110">
    <property type="entry name" value="Polyketide synthase dehydratase"/>
    <property type="match status" value="1"/>
</dbReference>
<comment type="catalytic activity">
    <reaction evidence="56">
        <text>decanoyl-[ACP] + malonyl-[ACP] + H(+) = 3-oxododecanoyl-[ACP] + holo-[ACP] + CO2</text>
        <dbReference type="Rhea" id="RHEA:41868"/>
        <dbReference type="Rhea" id="RHEA-COMP:9623"/>
        <dbReference type="Rhea" id="RHEA-COMP:9640"/>
        <dbReference type="Rhea" id="RHEA-COMP:9641"/>
        <dbReference type="Rhea" id="RHEA-COMP:9685"/>
        <dbReference type="ChEBI" id="CHEBI:15378"/>
        <dbReference type="ChEBI" id="CHEBI:16526"/>
        <dbReference type="ChEBI" id="CHEBI:64479"/>
        <dbReference type="ChEBI" id="CHEBI:78449"/>
        <dbReference type="ChEBI" id="CHEBI:78468"/>
        <dbReference type="ChEBI" id="CHEBI:78469"/>
    </reaction>
    <physiologicalReaction direction="left-to-right" evidence="56">
        <dbReference type="Rhea" id="RHEA:41869"/>
    </physiologicalReaction>
</comment>
<dbReference type="PANTHER" id="PTHR43775:SF7">
    <property type="entry name" value="FATTY ACID SYNTHASE"/>
    <property type="match status" value="1"/>
</dbReference>
<reference evidence="68" key="1">
    <citation type="submission" date="2017-01" db="EMBL/GenBank/DDBJ databases">
        <title>A deep insight into the sialotranscriptome of adult male and female Cluex tarsalis mosquitoes.</title>
        <authorList>
            <person name="Ribeiro J.M."/>
            <person name="Moreira F."/>
            <person name="Bernard K.A."/>
            <person name="Calvo E."/>
        </authorList>
    </citation>
    <scope>NUCLEOTIDE SEQUENCE</scope>
    <source>
        <strain evidence="68">Kern County</strain>
        <tissue evidence="68">Salivary glands</tissue>
    </source>
</reference>
<dbReference type="InterPro" id="IPR042104">
    <property type="entry name" value="PKS_dehydratase_sf"/>
</dbReference>
<comment type="catalytic activity">
    <reaction evidence="49">
        <text>a fatty acyl-[ACP] + malonyl-[ACP] + H(+) = a 3-oxoacyl-[ACP] + holo-[ACP] + CO2</text>
        <dbReference type="Rhea" id="RHEA:22836"/>
        <dbReference type="Rhea" id="RHEA-COMP:9623"/>
        <dbReference type="Rhea" id="RHEA-COMP:9685"/>
        <dbReference type="Rhea" id="RHEA-COMP:9916"/>
        <dbReference type="Rhea" id="RHEA-COMP:14125"/>
        <dbReference type="ChEBI" id="CHEBI:15378"/>
        <dbReference type="ChEBI" id="CHEBI:16526"/>
        <dbReference type="ChEBI" id="CHEBI:64479"/>
        <dbReference type="ChEBI" id="CHEBI:78449"/>
        <dbReference type="ChEBI" id="CHEBI:78776"/>
        <dbReference type="ChEBI" id="CHEBI:138651"/>
        <dbReference type="EC" id="2.3.1.41"/>
    </reaction>
    <physiologicalReaction direction="left-to-right" evidence="49">
        <dbReference type="Rhea" id="RHEA:22837"/>
    </physiologicalReaction>
</comment>
<comment type="catalytic activity">
    <reaction evidence="27">
        <text>a (3R)-hydroxyacyl-[ACP] = a (2E)-enoyl-[ACP] + H2O</text>
        <dbReference type="Rhea" id="RHEA:13097"/>
        <dbReference type="Rhea" id="RHEA-COMP:9925"/>
        <dbReference type="Rhea" id="RHEA-COMP:9945"/>
        <dbReference type="ChEBI" id="CHEBI:15377"/>
        <dbReference type="ChEBI" id="CHEBI:78784"/>
        <dbReference type="ChEBI" id="CHEBI:78827"/>
        <dbReference type="EC" id="4.2.1.59"/>
    </reaction>
    <physiologicalReaction direction="left-to-right" evidence="27">
        <dbReference type="Rhea" id="RHEA:13098"/>
    </physiologicalReaction>
</comment>
<evidence type="ECO:0000256" key="36">
    <source>
        <dbReference type="ARBA" id="ARBA00047400"/>
    </source>
</evidence>
<keyword evidence="15" id="KW-0521">NADP</keyword>
<dbReference type="PROSITE" id="PS52004">
    <property type="entry name" value="KS3_2"/>
    <property type="match status" value="1"/>
</dbReference>
<dbReference type="InterPro" id="IPR016035">
    <property type="entry name" value="Acyl_Trfase/lysoPLipase"/>
</dbReference>
<evidence type="ECO:0000256" key="37">
    <source>
        <dbReference type="ARBA" id="ARBA00047440"/>
    </source>
</evidence>
<evidence type="ECO:0000256" key="47">
    <source>
        <dbReference type="ARBA" id="ARBA00048289"/>
    </source>
</evidence>
<dbReference type="SUPFAM" id="SSF52151">
    <property type="entry name" value="FabD/lysophospholipase-like"/>
    <property type="match status" value="1"/>
</dbReference>
<comment type="catalytic activity">
    <reaction evidence="55">
        <text>(2E)-octadecenoyl-[ACP] + NADPH + H(+) = octadecanoyl-[ACP] + NADP(+)</text>
        <dbReference type="Rhea" id="RHEA:41928"/>
        <dbReference type="Rhea" id="RHEA-COMP:9655"/>
        <dbReference type="Rhea" id="RHEA-COMP:9656"/>
        <dbReference type="ChEBI" id="CHEBI:15378"/>
        <dbReference type="ChEBI" id="CHEBI:57783"/>
        <dbReference type="ChEBI" id="CHEBI:58349"/>
        <dbReference type="ChEBI" id="CHEBI:78489"/>
        <dbReference type="ChEBI" id="CHEBI:78495"/>
    </reaction>
    <physiologicalReaction direction="left-to-right" evidence="55">
        <dbReference type="Rhea" id="RHEA:41929"/>
    </physiologicalReaction>
</comment>
<dbReference type="GO" id="GO:0004312">
    <property type="term" value="F:fatty acid synthase activity"/>
    <property type="evidence" value="ECO:0007669"/>
    <property type="project" value="UniProtKB-EC"/>
</dbReference>
<evidence type="ECO:0000256" key="53">
    <source>
        <dbReference type="ARBA" id="ARBA00048704"/>
    </source>
</evidence>
<evidence type="ECO:0000256" key="15">
    <source>
        <dbReference type="ARBA" id="ARBA00022857"/>
    </source>
</evidence>
<evidence type="ECO:0000256" key="62">
    <source>
        <dbReference type="ARBA" id="ARBA00049521"/>
    </source>
</evidence>
<comment type="catalytic activity">
    <reaction evidence="59">
        <text>3-oxohexadecanoyl-[ACP] + NADPH + H(+) = (3R)-hydroxyhexadecanoyl-[ACP] + NADP(+)</text>
        <dbReference type="Rhea" id="RHEA:41904"/>
        <dbReference type="Rhea" id="RHEA-COMP:9649"/>
        <dbReference type="Rhea" id="RHEA-COMP:9650"/>
        <dbReference type="ChEBI" id="CHEBI:15378"/>
        <dbReference type="ChEBI" id="CHEBI:57783"/>
        <dbReference type="ChEBI" id="CHEBI:58349"/>
        <dbReference type="ChEBI" id="CHEBI:78478"/>
        <dbReference type="ChEBI" id="CHEBI:78480"/>
    </reaction>
    <physiologicalReaction direction="left-to-right" evidence="59">
        <dbReference type="Rhea" id="RHEA:41905"/>
    </physiologicalReaction>
</comment>
<evidence type="ECO:0000256" key="6">
    <source>
        <dbReference type="ARBA" id="ARBA00013191"/>
    </source>
</evidence>
<dbReference type="SMART" id="SM00825">
    <property type="entry name" value="PKS_KS"/>
    <property type="match status" value="1"/>
</dbReference>
<dbReference type="InterPro" id="IPR049391">
    <property type="entry name" value="FAS_pseudo-KR"/>
</dbReference>
<dbReference type="InterPro" id="IPR014031">
    <property type="entry name" value="Ketoacyl_synth_C"/>
</dbReference>
<evidence type="ECO:0000256" key="27">
    <source>
        <dbReference type="ARBA" id="ARBA00023394"/>
    </source>
</evidence>
<dbReference type="SUPFAM" id="SSF51735">
    <property type="entry name" value="NAD(P)-binding Rossmann-fold domains"/>
    <property type="match status" value="2"/>
</dbReference>
<dbReference type="InterPro" id="IPR001227">
    <property type="entry name" value="Ac_transferase_dom_sf"/>
</dbReference>
<dbReference type="Pfam" id="PF00698">
    <property type="entry name" value="Acyl_transf_1"/>
    <property type="match status" value="1"/>
</dbReference>
<comment type="catalytic activity">
    <reaction evidence="47">
        <text>tetradecanoyl-[ACP] + H2O = tetradecanoate + holo-[ACP] + H(+)</text>
        <dbReference type="Rhea" id="RHEA:30123"/>
        <dbReference type="Rhea" id="RHEA-COMP:9648"/>
        <dbReference type="Rhea" id="RHEA-COMP:9685"/>
        <dbReference type="ChEBI" id="CHEBI:15377"/>
        <dbReference type="ChEBI" id="CHEBI:15378"/>
        <dbReference type="ChEBI" id="CHEBI:30807"/>
        <dbReference type="ChEBI" id="CHEBI:64479"/>
        <dbReference type="ChEBI" id="CHEBI:78477"/>
        <dbReference type="EC" id="3.1.2.14"/>
    </reaction>
    <physiologicalReaction direction="left-to-right" evidence="47">
        <dbReference type="Rhea" id="RHEA:30124"/>
    </physiologicalReaction>
</comment>
<dbReference type="Pfam" id="PF21149">
    <property type="entry name" value="FAS_pseudo-KR"/>
    <property type="match status" value="1"/>
</dbReference>
<evidence type="ECO:0000256" key="7">
    <source>
        <dbReference type="ARBA" id="ARBA00018769"/>
    </source>
</evidence>
<dbReference type="InterPro" id="IPR016036">
    <property type="entry name" value="Malonyl_transacylase_ACP-bd"/>
</dbReference>
<evidence type="ECO:0000256" key="61">
    <source>
        <dbReference type="ARBA" id="ARBA00049449"/>
    </source>
</evidence>
<comment type="catalytic activity">
    <reaction evidence="29">
        <text>(3R)-hydroxyoctadecanoyl-[ACP] = (2E)-octadecenoyl-[ACP] + H2O</text>
        <dbReference type="Rhea" id="RHEA:41924"/>
        <dbReference type="Rhea" id="RHEA-COMP:9654"/>
        <dbReference type="Rhea" id="RHEA-COMP:9655"/>
        <dbReference type="ChEBI" id="CHEBI:15377"/>
        <dbReference type="ChEBI" id="CHEBI:78488"/>
        <dbReference type="ChEBI" id="CHEBI:78489"/>
    </reaction>
    <physiologicalReaction direction="left-to-right" evidence="29">
        <dbReference type="Rhea" id="RHEA:41925"/>
    </physiologicalReaction>
</comment>
<keyword evidence="19" id="KW-0520">NAD</keyword>
<comment type="catalytic activity">
    <reaction evidence="40">
        <text>dodecanoyl-[ACP] + malonyl-[ACP] + H(+) = 3-oxotetradecanoyl-[ACP] + holo-[ACP] + CO2</text>
        <dbReference type="Rhea" id="RHEA:41884"/>
        <dbReference type="Rhea" id="RHEA-COMP:9623"/>
        <dbReference type="Rhea" id="RHEA-COMP:9644"/>
        <dbReference type="Rhea" id="RHEA-COMP:9645"/>
        <dbReference type="Rhea" id="RHEA-COMP:9685"/>
        <dbReference type="ChEBI" id="CHEBI:15378"/>
        <dbReference type="ChEBI" id="CHEBI:16526"/>
        <dbReference type="ChEBI" id="CHEBI:64479"/>
        <dbReference type="ChEBI" id="CHEBI:65264"/>
        <dbReference type="ChEBI" id="CHEBI:78449"/>
        <dbReference type="ChEBI" id="CHEBI:78473"/>
    </reaction>
    <physiologicalReaction direction="left-to-right" evidence="40">
        <dbReference type="Rhea" id="RHEA:41885"/>
    </physiologicalReaction>
</comment>
<dbReference type="SUPFAM" id="SSF53474">
    <property type="entry name" value="alpha/beta-Hydrolases"/>
    <property type="match status" value="1"/>
</dbReference>
<dbReference type="InterPro" id="IPR036291">
    <property type="entry name" value="NAD(P)-bd_dom_sf"/>
</dbReference>
<evidence type="ECO:0000256" key="51">
    <source>
        <dbReference type="ARBA" id="ARBA00048650"/>
    </source>
</evidence>
<dbReference type="InterPro" id="IPR049900">
    <property type="entry name" value="PKS_mFAS_DH"/>
</dbReference>
<dbReference type="InterPro" id="IPR013968">
    <property type="entry name" value="PKS_KR"/>
</dbReference>
<keyword evidence="18" id="KW-0560">Oxidoreductase</keyword>
<dbReference type="InterPro" id="IPR049552">
    <property type="entry name" value="PKS_DH_N"/>
</dbReference>
<evidence type="ECO:0000256" key="39">
    <source>
        <dbReference type="ARBA" id="ARBA00047500"/>
    </source>
</evidence>
<evidence type="ECO:0000256" key="42">
    <source>
        <dbReference type="ARBA" id="ARBA00047897"/>
    </source>
</evidence>
<keyword evidence="12" id="KW-0702">S-nitrosylation</keyword>
<comment type="catalytic activity">
    <reaction evidence="26">
        <text>(3R)-hydroxydecanoyl-[ACP] = (2E)-decenoyl-[ACP] + H2O</text>
        <dbReference type="Rhea" id="RHEA:41860"/>
        <dbReference type="Rhea" id="RHEA-COMP:9638"/>
        <dbReference type="Rhea" id="RHEA-COMP:9639"/>
        <dbReference type="ChEBI" id="CHEBI:15377"/>
        <dbReference type="ChEBI" id="CHEBI:78466"/>
        <dbReference type="ChEBI" id="CHEBI:78467"/>
    </reaction>
    <physiologicalReaction direction="left-to-right" evidence="26">
        <dbReference type="Rhea" id="RHEA:41861"/>
    </physiologicalReaction>
</comment>
<evidence type="ECO:0000256" key="40">
    <source>
        <dbReference type="ARBA" id="ARBA00047578"/>
    </source>
</evidence>
<comment type="catalytic activity">
    <reaction evidence="52">
        <text>holo-[ACP] + acetyl-CoA = acetyl-[ACP] + CoA</text>
        <dbReference type="Rhea" id="RHEA:41788"/>
        <dbReference type="Rhea" id="RHEA-COMP:9621"/>
        <dbReference type="Rhea" id="RHEA-COMP:9685"/>
        <dbReference type="ChEBI" id="CHEBI:57287"/>
        <dbReference type="ChEBI" id="CHEBI:57288"/>
        <dbReference type="ChEBI" id="CHEBI:64479"/>
        <dbReference type="ChEBI" id="CHEBI:78446"/>
        <dbReference type="EC" id="2.3.1.38"/>
    </reaction>
    <physiologicalReaction direction="left-to-right" evidence="52">
        <dbReference type="Rhea" id="RHEA:41789"/>
    </physiologicalReaction>
</comment>
<evidence type="ECO:0000256" key="60">
    <source>
        <dbReference type="ARBA" id="ARBA00049422"/>
    </source>
</evidence>
<comment type="catalytic activity">
    <reaction evidence="57">
        <text>(2E)-tetradecenoyl-[ACP] + NADPH + H(+) = tetradecanoyl-[ACP] + NADP(+)</text>
        <dbReference type="Rhea" id="RHEA:41896"/>
        <dbReference type="Rhea" id="RHEA-COMP:9647"/>
        <dbReference type="Rhea" id="RHEA-COMP:9648"/>
        <dbReference type="ChEBI" id="CHEBI:15378"/>
        <dbReference type="ChEBI" id="CHEBI:57783"/>
        <dbReference type="ChEBI" id="CHEBI:58349"/>
        <dbReference type="ChEBI" id="CHEBI:78475"/>
        <dbReference type="ChEBI" id="CHEBI:78477"/>
    </reaction>
    <physiologicalReaction direction="left-to-right" evidence="57">
        <dbReference type="Rhea" id="RHEA:41897"/>
    </physiologicalReaction>
</comment>
<dbReference type="FunFam" id="3.40.366.10:FF:000005">
    <property type="entry name" value="Fatty acid synthase"/>
    <property type="match status" value="1"/>
</dbReference>
<dbReference type="SUPFAM" id="SSF53901">
    <property type="entry name" value="Thiolase-like"/>
    <property type="match status" value="1"/>
</dbReference>
<comment type="catalytic activity">
    <reaction evidence="51">
        <text>a 2,3-saturated acyl-[ACP] + NADP(+) = a (2E)-enoyl-[ACP] + NADPH + H(+)</text>
        <dbReference type="Rhea" id="RHEA:22564"/>
        <dbReference type="Rhea" id="RHEA-COMP:9925"/>
        <dbReference type="Rhea" id="RHEA-COMP:9926"/>
        <dbReference type="ChEBI" id="CHEBI:15378"/>
        <dbReference type="ChEBI" id="CHEBI:57783"/>
        <dbReference type="ChEBI" id="CHEBI:58349"/>
        <dbReference type="ChEBI" id="CHEBI:78784"/>
        <dbReference type="ChEBI" id="CHEBI:78785"/>
        <dbReference type="EC" id="1.3.1.39"/>
    </reaction>
    <physiologicalReaction direction="right-to-left" evidence="51">
        <dbReference type="Rhea" id="RHEA:22566"/>
    </physiologicalReaction>
</comment>
<dbReference type="GO" id="GO:0141148">
    <property type="term" value="F:enoyl-[acyl-carrier-protein] reductase (NADPH) activity"/>
    <property type="evidence" value="ECO:0007669"/>
    <property type="project" value="UniProtKB-EC"/>
</dbReference>
<dbReference type="PROSITE" id="PS00606">
    <property type="entry name" value="KS3_1"/>
    <property type="match status" value="1"/>
</dbReference>
<dbReference type="Pfam" id="PF02801">
    <property type="entry name" value="Ketoacyl-synt_C"/>
    <property type="match status" value="1"/>
</dbReference>
<evidence type="ECO:0000256" key="26">
    <source>
        <dbReference type="ARBA" id="ARBA00023388"/>
    </source>
</evidence>
<evidence type="ECO:0000256" key="17">
    <source>
        <dbReference type="ARBA" id="ARBA00022990"/>
    </source>
</evidence>
<evidence type="ECO:0000256" key="57">
    <source>
        <dbReference type="ARBA" id="ARBA00049171"/>
    </source>
</evidence>
<evidence type="ECO:0000256" key="1">
    <source>
        <dbReference type="ARBA" id="ARBA00005189"/>
    </source>
</evidence>
<comment type="catalytic activity">
    <reaction evidence="35">
        <text>hexanoyl-[ACP] + malonyl-[ACP] + H(+) = 3-oxooctanoyl-[ACP] + holo-[ACP] + CO2</text>
        <dbReference type="Rhea" id="RHEA:41836"/>
        <dbReference type="Rhea" id="RHEA-COMP:9623"/>
        <dbReference type="Rhea" id="RHEA-COMP:9632"/>
        <dbReference type="Rhea" id="RHEA-COMP:9633"/>
        <dbReference type="Rhea" id="RHEA-COMP:9685"/>
        <dbReference type="ChEBI" id="CHEBI:15378"/>
        <dbReference type="ChEBI" id="CHEBI:16526"/>
        <dbReference type="ChEBI" id="CHEBI:64479"/>
        <dbReference type="ChEBI" id="CHEBI:78449"/>
        <dbReference type="ChEBI" id="CHEBI:78459"/>
        <dbReference type="ChEBI" id="CHEBI:78460"/>
    </reaction>
    <physiologicalReaction direction="left-to-right" evidence="35">
        <dbReference type="Rhea" id="RHEA:41837"/>
    </physiologicalReaction>
</comment>
<organism evidence="68">
    <name type="scientific">Culex tarsalis</name>
    <name type="common">Encephalitis mosquito</name>
    <dbReference type="NCBI Taxonomy" id="7177"/>
    <lineage>
        <taxon>Eukaryota</taxon>
        <taxon>Metazoa</taxon>
        <taxon>Ecdysozoa</taxon>
        <taxon>Arthropoda</taxon>
        <taxon>Hexapoda</taxon>
        <taxon>Insecta</taxon>
        <taxon>Pterygota</taxon>
        <taxon>Neoptera</taxon>
        <taxon>Endopterygota</taxon>
        <taxon>Diptera</taxon>
        <taxon>Nematocera</taxon>
        <taxon>Culicoidea</taxon>
        <taxon>Culicidae</taxon>
        <taxon>Culicinae</taxon>
        <taxon>Culicini</taxon>
        <taxon>Culex</taxon>
        <taxon>Culex</taxon>
    </lineage>
</organism>
<feature type="region of interest" description="C-terminal hotdog fold" evidence="64">
    <location>
        <begin position="1004"/>
        <end position="1133"/>
    </location>
</feature>
<dbReference type="SMART" id="SM00822">
    <property type="entry name" value="PKS_KR"/>
    <property type="match status" value="1"/>
</dbReference>
<comment type="pathway">
    <text evidence="1">Lipid metabolism.</text>
</comment>
<dbReference type="Gene3D" id="3.40.50.720">
    <property type="entry name" value="NAD(P)-binding Rossmann-like Domain"/>
    <property type="match status" value="1"/>
</dbReference>
<dbReference type="Pfam" id="PF16197">
    <property type="entry name" value="KAsynt_C_assoc"/>
    <property type="match status" value="1"/>
</dbReference>
<evidence type="ECO:0000256" key="54">
    <source>
        <dbReference type="ARBA" id="ARBA00048935"/>
    </source>
</evidence>
<dbReference type="InterPro" id="IPR018201">
    <property type="entry name" value="Ketoacyl_synth_AS"/>
</dbReference>
<keyword evidence="8" id="KW-0596">Phosphopantetheine</keyword>
<comment type="catalytic activity">
    <reaction evidence="38">
        <text>tetradecanoyl-[ACP] + malonyl-[ACP] + H(+) = 3-oxohexadecanoyl-[ACP] + holo-[ACP] + CO2</text>
        <dbReference type="Rhea" id="RHEA:41900"/>
        <dbReference type="Rhea" id="RHEA-COMP:9623"/>
        <dbReference type="Rhea" id="RHEA-COMP:9648"/>
        <dbReference type="Rhea" id="RHEA-COMP:9649"/>
        <dbReference type="Rhea" id="RHEA-COMP:9685"/>
        <dbReference type="ChEBI" id="CHEBI:15378"/>
        <dbReference type="ChEBI" id="CHEBI:16526"/>
        <dbReference type="ChEBI" id="CHEBI:64479"/>
        <dbReference type="ChEBI" id="CHEBI:78449"/>
        <dbReference type="ChEBI" id="CHEBI:78477"/>
        <dbReference type="ChEBI" id="CHEBI:78478"/>
    </reaction>
    <physiologicalReaction direction="left-to-right" evidence="38">
        <dbReference type="Rhea" id="RHEA:41901"/>
    </physiologicalReaction>
</comment>
<dbReference type="InterPro" id="IPR011032">
    <property type="entry name" value="GroES-like_sf"/>
</dbReference>
<comment type="catalytic activity">
    <reaction evidence="25">
        <text>(3R)-hydroxyhexanoyl-[ACP] = (2E)-hexenoyl-[ACP] + H2O</text>
        <dbReference type="Rhea" id="RHEA:41828"/>
        <dbReference type="Rhea" id="RHEA-COMP:9630"/>
        <dbReference type="Rhea" id="RHEA-COMP:9631"/>
        <dbReference type="ChEBI" id="CHEBI:15377"/>
        <dbReference type="ChEBI" id="CHEBI:78457"/>
        <dbReference type="ChEBI" id="CHEBI:78458"/>
    </reaction>
    <physiologicalReaction direction="left-to-right" evidence="25">
        <dbReference type="Rhea" id="RHEA:41829"/>
    </physiologicalReaction>
</comment>
<keyword evidence="16" id="KW-0663">Pyridoxal phosphate</keyword>
<evidence type="ECO:0000256" key="50">
    <source>
        <dbReference type="ARBA" id="ARBA00048571"/>
    </source>
</evidence>
<feature type="active site" description="Proton donor; for dehydratase activity" evidence="64">
    <location>
        <position position="1054"/>
    </location>
</feature>
<comment type="function">
    <text evidence="32">Fatty acid synthetase is a multifunctional enzyme that catalyzes the de novo biosynthesis of long-chain saturated fatty acids starting from acetyl-CoA and malonyl-CoA in the presence of NADPH. This multifunctional protein contains 7 catalytic activities and a site for the binding of the prosthetic group 4'-phosphopantetheine of the acyl carrier protein ([ACP]) domain.</text>
</comment>
<dbReference type="GO" id="GO:0006633">
    <property type="term" value="P:fatty acid biosynthetic process"/>
    <property type="evidence" value="ECO:0007669"/>
    <property type="project" value="UniProtKB-UniPathway"/>
</dbReference>
<dbReference type="Gene3D" id="3.30.70.3290">
    <property type="match status" value="1"/>
</dbReference>
<comment type="catalytic activity">
    <reaction evidence="43">
        <text>3-oxobutanoyl-[ACP] + NADPH + H(+) = (3R)-hydroxybutanoyl-[ACP] + NADP(+)</text>
        <dbReference type="Rhea" id="RHEA:41804"/>
        <dbReference type="Rhea" id="RHEA-COMP:9625"/>
        <dbReference type="Rhea" id="RHEA-COMP:9626"/>
        <dbReference type="ChEBI" id="CHEBI:15378"/>
        <dbReference type="ChEBI" id="CHEBI:57783"/>
        <dbReference type="ChEBI" id="CHEBI:58349"/>
        <dbReference type="ChEBI" id="CHEBI:78450"/>
        <dbReference type="ChEBI" id="CHEBI:78451"/>
    </reaction>
    <physiologicalReaction direction="left-to-right" evidence="43">
        <dbReference type="Rhea" id="RHEA:41805"/>
    </physiologicalReaction>
</comment>
<dbReference type="EC" id="1.1.1.100" evidence="5"/>
<protein>
    <recommendedName>
        <fullName evidence="7">Fatty acid synthase</fullName>
        <ecNumber evidence="5">1.1.1.100</ecNumber>
        <ecNumber evidence="2">1.3.1.39</ecNumber>
        <ecNumber evidence="6">2.3.1.41</ecNumber>
        <ecNumber evidence="4">2.3.1.85</ecNumber>
        <ecNumber evidence="3">3.1.2.14</ecNumber>
    </recommendedName>
</protein>
<evidence type="ECO:0000259" key="66">
    <source>
        <dbReference type="PROSITE" id="PS52004"/>
    </source>
</evidence>
<dbReference type="CDD" id="cd05195">
    <property type="entry name" value="enoyl_red"/>
    <property type="match status" value="1"/>
</dbReference>
<evidence type="ECO:0000256" key="22">
    <source>
        <dbReference type="ARBA" id="ARBA00023268"/>
    </source>
</evidence>
<comment type="catalytic activity">
    <reaction evidence="41">
        <text>(2E)-hexadecenoyl-[ACP] + NADPH + H(+) = hexadecanoyl-[ACP] + NADP(+)</text>
        <dbReference type="Rhea" id="RHEA:41912"/>
        <dbReference type="Rhea" id="RHEA-COMP:9651"/>
        <dbReference type="Rhea" id="RHEA-COMP:9652"/>
        <dbReference type="ChEBI" id="CHEBI:15378"/>
        <dbReference type="ChEBI" id="CHEBI:57783"/>
        <dbReference type="ChEBI" id="CHEBI:58349"/>
        <dbReference type="ChEBI" id="CHEBI:78481"/>
        <dbReference type="ChEBI" id="CHEBI:78483"/>
    </reaction>
    <physiologicalReaction direction="left-to-right" evidence="41">
        <dbReference type="Rhea" id="RHEA:41913"/>
    </physiologicalReaction>
</comment>
<evidence type="ECO:0000256" key="18">
    <source>
        <dbReference type="ARBA" id="ARBA00023002"/>
    </source>
</evidence>
<keyword evidence="17" id="KW-0007">Acetylation</keyword>
<dbReference type="SMART" id="SM00827">
    <property type="entry name" value="PKS_AT"/>
    <property type="match status" value="1"/>
</dbReference>
<dbReference type="EC" id="2.3.1.41" evidence="6"/>
<dbReference type="Gene3D" id="1.10.1470.20">
    <property type="entry name" value="Fatty acid synthase, domain 2"/>
    <property type="match status" value="1"/>
</dbReference>
<dbReference type="Pfam" id="PF00109">
    <property type="entry name" value="ketoacyl-synt"/>
    <property type="match status" value="1"/>
</dbReference>
<comment type="catalytic activity">
    <reaction evidence="58">
        <text>3-oxododecanoyl-[ACP] + NADPH + H(+) = (3R)-hydroxydodecanoyl-[ACP] + NADP(+)</text>
        <dbReference type="Rhea" id="RHEA:41872"/>
        <dbReference type="Rhea" id="RHEA-COMP:9641"/>
        <dbReference type="Rhea" id="RHEA-COMP:9642"/>
        <dbReference type="ChEBI" id="CHEBI:15378"/>
        <dbReference type="ChEBI" id="CHEBI:57783"/>
        <dbReference type="ChEBI" id="CHEBI:58349"/>
        <dbReference type="ChEBI" id="CHEBI:78469"/>
        <dbReference type="ChEBI" id="CHEBI:78470"/>
    </reaction>
    <physiologicalReaction direction="left-to-right" evidence="58">
        <dbReference type="Rhea" id="RHEA:41873"/>
    </physiologicalReaction>
</comment>
<comment type="catalytic activity">
    <reaction evidence="28">
        <text>(3R)-hydroxytetradecanoyl-[ACP] = (2E)-tetradecenoyl-[ACP] + H2O</text>
        <dbReference type="Rhea" id="RHEA:41892"/>
        <dbReference type="Rhea" id="RHEA-COMP:9646"/>
        <dbReference type="Rhea" id="RHEA-COMP:9647"/>
        <dbReference type="ChEBI" id="CHEBI:15377"/>
        <dbReference type="ChEBI" id="CHEBI:78474"/>
        <dbReference type="ChEBI" id="CHEBI:78475"/>
    </reaction>
    <physiologicalReaction direction="left-to-right" evidence="28">
        <dbReference type="Rhea" id="RHEA:41893"/>
    </physiologicalReaction>
</comment>
<dbReference type="EC" id="1.3.1.39" evidence="2"/>
<evidence type="ECO:0000256" key="13">
    <source>
        <dbReference type="ARBA" id="ARBA00022801"/>
    </source>
</evidence>
<evidence type="ECO:0000256" key="3">
    <source>
        <dbReference type="ARBA" id="ARBA00012480"/>
    </source>
</evidence>
<keyword evidence="11" id="KW-0808">Transferase</keyword>
<dbReference type="SUPFAM" id="SSF47336">
    <property type="entry name" value="ACP-like"/>
    <property type="match status" value="1"/>
</dbReference>
<keyword evidence="20" id="KW-0443">Lipid metabolism</keyword>
<evidence type="ECO:0000256" key="43">
    <source>
        <dbReference type="ARBA" id="ARBA00047953"/>
    </source>
</evidence>
<dbReference type="InterPro" id="IPR020841">
    <property type="entry name" value="PKS_Beta-ketoAc_synthase_dom"/>
</dbReference>
<dbReference type="SUPFAM" id="SSF55048">
    <property type="entry name" value="Probable ACP-binding domain of malonyl-CoA ACP transacylase"/>
    <property type="match status" value="1"/>
</dbReference>
<keyword evidence="21" id="KW-0275">Fatty acid biosynthesis</keyword>
<comment type="catalytic activity">
    <reaction evidence="61">
        <text>butanoyl-[ACP] + malonyl-[ACP] + H(+) = 3-oxohexanoyl-[ACP] + holo-[ACP] + CO2</text>
        <dbReference type="Rhea" id="RHEA:41820"/>
        <dbReference type="Rhea" id="RHEA-COMP:9623"/>
        <dbReference type="Rhea" id="RHEA-COMP:9628"/>
        <dbReference type="Rhea" id="RHEA-COMP:9629"/>
        <dbReference type="Rhea" id="RHEA-COMP:9685"/>
        <dbReference type="ChEBI" id="CHEBI:15378"/>
        <dbReference type="ChEBI" id="CHEBI:16526"/>
        <dbReference type="ChEBI" id="CHEBI:64479"/>
        <dbReference type="ChEBI" id="CHEBI:78449"/>
        <dbReference type="ChEBI" id="CHEBI:78454"/>
        <dbReference type="ChEBI" id="CHEBI:78456"/>
    </reaction>
    <physiologicalReaction direction="left-to-right" evidence="61">
        <dbReference type="Rhea" id="RHEA:41821"/>
    </physiologicalReaction>
</comment>
<comment type="catalytic activity">
    <reaction evidence="30">
        <text>(3R)-hydroxyhexadecanoyl-[ACP] = (2E)-hexadecenoyl-[ACP] + H2O</text>
        <dbReference type="Rhea" id="RHEA:41908"/>
        <dbReference type="Rhea" id="RHEA-COMP:9650"/>
        <dbReference type="Rhea" id="RHEA-COMP:9651"/>
        <dbReference type="ChEBI" id="CHEBI:15377"/>
        <dbReference type="ChEBI" id="CHEBI:78480"/>
        <dbReference type="ChEBI" id="CHEBI:78481"/>
    </reaction>
    <physiologicalReaction direction="left-to-right" evidence="30">
        <dbReference type="Rhea" id="RHEA:41909"/>
    </physiologicalReaction>
</comment>
<evidence type="ECO:0000259" key="67">
    <source>
        <dbReference type="PROSITE" id="PS52019"/>
    </source>
</evidence>
<evidence type="ECO:0000256" key="58">
    <source>
        <dbReference type="ARBA" id="ARBA00049263"/>
    </source>
</evidence>
<evidence type="ECO:0000256" key="49">
    <source>
        <dbReference type="ARBA" id="ARBA00048506"/>
    </source>
</evidence>
<dbReference type="InterPro" id="IPR016039">
    <property type="entry name" value="Thiolase-like"/>
</dbReference>
<dbReference type="EC" id="3.1.2.14" evidence="3"/>
<dbReference type="Pfam" id="PF13602">
    <property type="entry name" value="ADH_zinc_N_2"/>
    <property type="match status" value="1"/>
</dbReference>
<keyword evidence="22" id="KW-0511">Multifunctional enzyme</keyword>
<comment type="catalytic activity">
    <reaction evidence="42">
        <text>(2E)-hexenoyl-[ACP] + NADPH + H(+) = hexanoyl-[ACP] + NADP(+)</text>
        <dbReference type="Rhea" id="RHEA:41832"/>
        <dbReference type="Rhea" id="RHEA-COMP:9631"/>
        <dbReference type="Rhea" id="RHEA-COMP:9632"/>
        <dbReference type="ChEBI" id="CHEBI:15378"/>
        <dbReference type="ChEBI" id="CHEBI:57783"/>
        <dbReference type="ChEBI" id="CHEBI:58349"/>
        <dbReference type="ChEBI" id="CHEBI:78458"/>
        <dbReference type="ChEBI" id="CHEBI:78459"/>
    </reaction>
    <physiologicalReaction direction="left-to-right" evidence="42">
        <dbReference type="Rhea" id="RHEA:41833"/>
    </physiologicalReaction>
</comment>
<comment type="catalytic activity">
    <reaction evidence="48">
        <text>(2E)-octenoyl-[ACP] + NADPH + H(+) = octanoyl-[ACP] + NADP(+)</text>
        <dbReference type="Rhea" id="RHEA:41848"/>
        <dbReference type="Rhea" id="RHEA-COMP:9635"/>
        <dbReference type="Rhea" id="RHEA-COMP:9636"/>
        <dbReference type="ChEBI" id="CHEBI:15378"/>
        <dbReference type="ChEBI" id="CHEBI:57783"/>
        <dbReference type="ChEBI" id="CHEBI:58349"/>
        <dbReference type="ChEBI" id="CHEBI:78462"/>
        <dbReference type="ChEBI" id="CHEBI:78463"/>
    </reaction>
    <physiologicalReaction direction="left-to-right" evidence="48">
        <dbReference type="Rhea" id="RHEA:41849"/>
    </physiologicalReaction>
</comment>